<protein>
    <submittedName>
        <fullName evidence="2">DciA family protein</fullName>
    </submittedName>
</protein>
<feature type="region of interest" description="Disordered" evidence="1">
    <location>
        <begin position="372"/>
        <end position="391"/>
    </location>
</feature>
<proteinExistence type="predicted"/>
<dbReference type="Pfam" id="PF05258">
    <property type="entry name" value="DciA"/>
    <property type="match status" value="1"/>
</dbReference>
<keyword evidence="3" id="KW-1185">Reference proteome</keyword>
<organism evidence="2 3">
    <name type="scientific">Streptomyces albidochromogenes</name>
    <dbReference type="NCBI Taxonomy" id="329524"/>
    <lineage>
        <taxon>Bacteria</taxon>
        <taxon>Bacillati</taxon>
        <taxon>Actinomycetota</taxon>
        <taxon>Actinomycetes</taxon>
        <taxon>Kitasatosporales</taxon>
        <taxon>Streptomycetaceae</taxon>
        <taxon>Streptomyces</taxon>
    </lineage>
</organism>
<feature type="region of interest" description="Disordered" evidence="1">
    <location>
        <begin position="171"/>
        <end position="211"/>
    </location>
</feature>
<sequence length="391" mass="41850">MTETLNTTTSSSEQPAPELSGVDLARIALHQAREAAKARGESGTRKAKRRIGATVRRDGREPTGFAAVLQGLMADRAWDVPAAGGSVLDQWPAIAASLSPKLAAHVQAVAFHAETGQLDLRPDSPAYATQLRLITSRIVAAANDAVGTQAVRTVRVLAVGATAPVPREAVAAPTAAAAPEAPVKTRDMAPPGFHRPPTAHQAVPRVQHVSSGVTEAIERQNRAMRELSRRAFPDPEPDPDGGPSPLETARAQRRREADASHAAALRLARQERAARAAGHRPDREGVTASKIAPGGPRSVSPRRRGGCHIPDNFLGGPPYLSDPRTARGGVAMIERHPGQGQTGAAIMLEKLNNQTSTDMYFYRLQRPKERWVTSKRPTAEQTPWQHWAPSP</sequence>
<dbReference type="InterPro" id="IPR007922">
    <property type="entry name" value="DciA-like"/>
</dbReference>
<accession>A0ABW6FHN4</accession>
<feature type="region of interest" description="Disordered" evidence="1">
    <location>
        <begin position="1"/>
        <end position="21"/>
    </location>
</feature>
<evidence type="ECO:0000313" key="2">
    <source>
        <dbReference type="EMBL" id="MFD5098920.1"/>
    </source>
</evidence>
<feature type="region of interest" description="Disordered" evidence="1">
    <location>
        <begin position="230"/>
        <end position="320"/>
    </location>
</feature>
<feature type="compositionally biased region" description="Low complexity" evidence="1">
    <location>
        <begin position="171"/>
        <end position="182"/>
    </location>
</feature>
<dbReference type="Proteomes" id="UP001598448">
    <property type="component" value="Unassembled WGS sequence"/>
</dbReference>
<reference evidence="2 3" key="1">
    <citation type="submission" date="2024-09" db="EMBL/GenBank/DDBJ databases">
        <title>The Natural Products Discovery Center: Release of the First 8490 Sequenced Strains for Exploring Actinobacteria Biosynthetic Diversity.</title>
        <authorList>
            <person name="Kalkreuter E."/>
            <person name="Kautsar S.A."/>
            <person name="Yang D."/>
            <person name="Bader C.D."/>
            <person name="Teijaro C.N."/>
            <person name="Fluegel L."/>
            <person name="Davis C.M."/>
            <person name="Simpson J.R."/>
            <person name="Lauterbach L."/>
            <person name="Steele A.D."/>
            <person name="Gui C."/>
            <person name="Meng S."/>
            <person name="Li G."/>
            <person name="Viehrig K."/>
            <person name="Ye F."/>
            <person name="Su P."/>
            <person name="Kiefer A.F."/>
            <person name="Nichols A."/>
            <person name="Cepeda A.J."/>
            <person name="Yan W."/>
            <person name="Fan B."/>
            <person name="Jiang Y."/>
            <person name="Adhikari A."/>
            <person name="Zheng C.-J."/>
            <person name="Schuster L."/>
            <person name="Cowan T.M."/>
            <person name="Smanski M.J."/>
            <person name="Chevrette M.G."/>
            <person name="De Carvalho L.P.S."/>
            <person name="Shen B."/>
        </authorList>
    </citation>
    <scope>NUCLEOTIDE SEQUENCE [LARGE SCALE GENOMIC DNA]</scope>
    <source>
        <strain evidence="2 3">NPDC058348</strain>
    </source>
</reference>
<comment type="caution">
    <text evidence="2">The sequence shown here is derived from an EMBL/GenBank/DDBJ whole genome shotgun (WGS) entry which is preliminary data.</text>
</comment>
<gene>
    <name evidence="2" type="ORF">ACFWJN_08115</name>
</gene>
<dbReference type="RefSeq" id="WP_386710671.1">
    <property type="nucleotide sequence ID" value="NZ_JBHXIJ010000036.1"/>
</dbReference>
<feature type="compositionally biased region" description="Basic and acidic residues" evidence="1">
    <location>
        <begin position="268"/>
        <end position="285"/>
    </location>
</feature>
<evidence type="ECO:0000313" key="3">
    <source>
        <dbReference type="Proteomes" id="UP001598448"/>
    </source>
</evidence>
<evidence type="ECO:0000256" key="1">
    <source>
        <dbReference type="SAM" id="MobiDB-lite"/>
    </source>
</evidence>
<dbReference type="EMBL" id="JBHXIJ010000036">
    <property type="protein sequence ID" value="MFD5098920.1"/>
    <property type="molecule type" value="Genomic_DNA"/>
</dbReference>
<feature type="compositionally biased region" description="Polar residues" evidence="1">
    <location>
        <begin position="375"/>
        <end position="384"/>
    </location>
</feature>
<name>A0ABW6FHN4_9ACTN</name>